<dbReference type="InterPro" id="IPR039425">
    <property type="entry name" value="RNA_pol_sigma-70-like"/>
</dbReference>
<dbReference type="InterPro" id="IPR013249">
    <property type="entry name" value="RNA_pol_sigma70_r4_t2"/>
</dbReference>
<dbReference type="GO" id="GO:0003677">
    <property type="term" value="F:DNA binding"/>
    <property type="evidence" value="ECO:0007669"/>
    <property type="project" value="InterPro"/>
</dbReference>
<dbReference type="AlphaFoldDB" id="A0A516GX66"/>
<evidence type="ECO:0000256" key="4">
    <source>
        <dbReference type="ARBA" id="ARBA00023163"/>
    </source>
</evidence>
<evidence type="ECO:0000256" key="2">
    <source>
        <dbReference type="ARBA" id="ARBA00023015"/>
    </source>
</evidence>
<keyword evidence="4" id="KW-0804">Transcription</keyword>
<evidence type="ECO:0000313" key="8">
    <source>
        <dbReference type="Proteomes" id="UP000317496"/>
    </source>
</evidence>
<sequence>MPAGGQARRSRILPVAHPFDLAGLFARHRDELQRFAQRRLGNREAAADLVQDTFVRFTVAMSGGTNGNGAAPAEIDNPRAFLFRITGNLASDALRHDRVVAGVIDPVELSHNHPAALPSPEVEAVDRDLLRRLQVALAELPEAQRRVLALKRVEGLSHAEIARRTGMSPAAIEKNLARGLRRLRELLDGPQL</sequence>
<dbReference type="NCBIfam" id="TIGR02937">
    <property type="entry name" value="sigma70-ECF"/>
    <property type="match status" value="1"/>
</dbReference>
<evidence type="ECO:0000256" key="1">
    <source>
        <dbReference type="ARBA" id="ARBA00010641"/>
    </source>
</evidence>
<dbReference type="PANTHER" id="PTHR43133:SF63">
    <property type="entry name" value="RNA POLYMERASE SIGMA FACTOR FECI-RELATED"/>
    <property type="match status" value="1"/>
</dbReference>
<evidence type="ECO:0000259" key="5">
    <source>
        <dbReference type="Pfam" id="PF04542"/>
    </source>
</evidence>
<dbReference type="Pfam" id="PF08281">
    <property type="entry name" value="Sigma70_r4_2"/>
    <property type="match status" value="1"/>
</dbReference>
<dbReference type="OrthoDB" id="9794372at2"/>
<dbReference type="Proteomes" id="UP000317496">
    <property type="component" value="Chromosome"/>
</dbReference>
<name>A0A516GX66_9PROT</name>
<dbReference type="GO" id="GO:0016987">
    <property type="term" value="F:sigma factor activity"/>
    <property type="evidence" value="ECO:0007669"/>
    <property type="project" value="UniProtKB-KW"/>
</dbReference>
<dbReference type="PANTHER" id="PTHR43133">
    <property type="entry name" value="RNA POLYMERASE ECF-TYPE SIGMA FACTO"/>
    <property type="match status" value="1"/>
</dbReference>
<dbReference type="InterPro" id="IPR014284">
    <property type="entry name" value="RNA_pol_sigma-70_dom"/>
</dbReference>
<keyword evidence="8" id="KW-1185">Reference proteome</keyword>
<dbReference type="CDD" id="cd06171">
    <property type="entry name" value="Sigma70_r4"/>
    <property type="match status" value="1"/>
</dbReference>
<evidence type="ECO:0000313" key="7">
    <source>
        <dbReference type="EMBL" id="QDO96065.1"/>
    </source>
</evidence>
<dbReference type="InterPro" id="IPR013325">
    <property type="entry name" value="RNA_pol_sigma_r2"/>
</dbReference>
<dbReference type="InterPro" id="IPR007627">
    <property type="entry name" value="RNA_pol_sigma70_r2"/>
</dbReference>
<evidence type="ECO:0000256" key="3">
    <source>
        <dbReference type="ARBA" id="ARBA00023082"/>
    </source>
</evidence>
<organism evidence="7 8">
    <name type="scientific">Ferrovibrio terrae</name>
    <dbReference type="NCBI Taxonomy" id="2594003"/>
    <lineage>
        <taxon>Bacteria</taxon>
        <taxon>Pseudomonadati</taxon>
        <taxon>Pseudomonadota</taxon>
        <taxon>Alphaproteobacteria</taxon>
        <taxon>Rhodospirillales</taxon>
        <taxon>Rhodospirillaceae</taxon>
        <taxon>Ferrovibrio</taxon>
    </lineage>
</organism>
<feature type="domain" description="RNA polymerase sigma-70 region 2" evidence="5">
    <location>
        <begin position="24"/>
        <end position="97"/>
    </location>
</feature>
<dbReference type="InterPro" id="IPR036388">
    <property type="entry name" value="WH-like_DNA-bd_sf"/>
</dbReference>
<dbReference type="Pfam" id="PF04542">
    <property type="entry name" value="Sigma70_r2"/>
    <property type="match status" value="1"/>
</dbReference>
<evidence type="ECO:0000259" key="6">
    <source>
        <dbReference type="Pfam" id="PF08281"/>
    </source>
</evidence>
<proteinExistence type="inferred from homology"/>
<dbReference type="Gene3D" id="1.10.10.10">
    <property type="entry name" value="Winged helix-like DNA-binding domain superfamily/Winged helix DNA-binding domain"/>
    <property type="match status" value="1"/>
</dbReference>
<feature type="domain" description="RNA polymerase sigma factor 70 region 4 type 2" evidence="6">
    <location>
        <begin position="131"/>
        <end position="183"/>
    </location>
</feature>
<comment type="similarity">
    <text evidence="1">Belongs to the sigma-70 factor family. ECF subfamily.</text>
</comment>
<dbReference type="SUPFAM" id="SSF88659">
    <property type="entry name" value="Sigma3 and sigma4 domains of RNA polymerase sigma factors"/>
    <property type="match status" value="1"/>
</dbReference>
<dbReference type="EMBL" id="CP041636">
    <property type="protein sequence ID" value="QDO96065.1"/>
    <property type="molecule type" value="Genomic_DNA"/>
</dbReference>
<dbReference type="GO" id="GO:0006352">
    <property type="term" value="P:DNA-templated transcription initiation"/>
    <property type="evidence" value="ECO:0007669"/>
    <property type="project" value="InterPro"/>
</dbReference>
<gene>
    <name evidence="7" type="ORF">FNB15_01680</name>
</gene>
<reference evidence="7 8" key="1">
    <citation type="submission" date="2019-07" db="EMBL/GenBank/DDBJ databases">
        <title>Genome sequencing for Ferrovibrio sp. K5.</title>
        <authorList>
            <person name="Park S.-J."/>
        </authorList>
    </citation>
    <scope>NUCLEOTIDE SEQUENCE [LARGE SCALE GENOMIC DNA]</scope>
    <source>
        <strain evidence="7 8">K5</strain>
    </source>
</reference>
<keyword evidence="2" id="KW-0805">Transcription regulation</keyword>
<dbReference type="KEGG" id="fer:FNB15_01680"/>
<dbReference type="InterPro" id="IPR013324">
    <property type="entry name" value="RNA_pol_sigma_r3/r4-like"/>
</dbReference>
<keyword evidence="3" id="KW-0731">Sigma factor</keyword>
<dbReference type="SUPFAM" id="SSF88946">
    <property type="entry name" value="Sigma2 domain of RNA polymerase sigma factors"/>
    <property type="match status" value="1"/>
</dbReference>
<dbReference type="Gene3D" id="1.10.1740.10">
    <property type="match status" value="1"/>
</dbReference>
<accession>A0A516GX66</accession>
<protein>
    <submittedName>
        <fullName evidence="7">RNA polymerase sigma factor</fullName>
    </submittedName>
</protein>